<name>A0ABX6P252_9BURK</name>
<proteinExistence type="predicted"/>
<sequence length="75" mass="7104">MPASIVAVPWAGCALTLKVGGTTPSASAAVSVPVIVPASSAPLPAVAPPNTVGSLTGDTVTVTVAVSVTPPEVTV</sequence>
<feature type="chain" id="PRO_5046404998" evidence="1">
    <location>
        <begin position="29"/>
        <end position="75"/>
    </location>
</feature>
<evidence type="ECO:0000313" key="3">
    <source>
        <dbReference type="Proteomes" id="UP000500826"/>
    </source>
</evidence>
<evidence type="ECO:0000313" key="2">
    <source>
        <dbReference type="EMBL" id="QJW83480.1"/>
    </source>
</evidence>
<dbReference type="Proteomes" id="UP000500826">
    <property type="component" value="Chromosome"/>
</dbReference>
<gene>
    <name evidence="2" type="ORF">HK414_02905</name>
</gene>
<organism evidence="2 3">
    <name type="scientific">Ramlibacter terrae</name>
    <dbReference type="NCBI Taxonomy" id="2732511"/>
    <lineage>
        <taxon>Bacteria</taxon>
        <taxon>Pseudomonadati</taxon>
        <taxon>Pseudomonadota</taxon>
        <taxon>Betaproteobacteria</taxon>
        <taxon>Burkholderiales</taxon>
        <taxon>Comamonadaceae</taxon>
        <taxon>Ramlibacter</taxon>
    </lineage>
</organism>
<keyword evidence="3" id="KW-1185">Reference proteome</keyword>
<protein>
    <submittedName>
        <fullName evidence="2">Uncharacterized protein</fullName>
    </submittedName>
</protein>
<feature type="signal peptide" evidence="1">
    <location>
        <begin position="1"/>
        <end position="28"/>
    </location>
</feature>
<reference evidence="2 3" key="2">
    <citation type="submission" date="2020-05" db="EMBL/GenBank/DDBJ databases">
        <authorList>
            <person name="Khan S.A."/>
            <person name="Jeon C.O."/>
            <person name="Chun B.H."/>
        </authorList>
    </citation>
    <scope>NUCLEOTIDE SEQUENCE [LARGE SCALE GENOMIC DNA]</scope>
    <source>
        <strain evidence="2 3">H242</strain>
    </source>
</reference>
<dbReference type="EMBL" id="CP053418">
    <property type="protein sequence ID" value="QJW83480.1"/>
    <property type="molecule type" value="Genomic_DNA"/>
</dbReference>
<evidence type="ECO:0000256" key="1">
    <source>
        <dbReference type="SAM" id="SignalP"/>
    </source>
</evidence>
<accession>A0ABX6P252</accession>
<reference evidence="2 3" key="1">
    <citation type="submission" date="2020-05" db="EMBL/GenBank/DDBJ databases">
        <title>Ramlibacter rhizophilus sp. nov., isolated from rhizosphere soil of national flower Mugunghwa from South Korea.</title>
        <authorList>
            <person name="Zheng-Fei Y."/>
            <person name="Huan T."/>
        </authorList>
    </citation>
    <scope>NUCLEOTIDE SEQUENCE [LARGE SCALE GENOMIC DNA]</scope>
    <source>
        <strain evidence="2 3">H242</strain>
    </source>
</reference>
<keyword evidence="1" id="KW-0732">Signal</keyword>